<evidence type="ECO:0000313" key="4">
    <source>
        <dbReference type="EMBL" id="CAF4989988.1"/>
    </source>
</evidence>
<dbReference type="SUPFAM" id="SSF52540">
    <property type="entry name" value="P-loop containing nucleoside triphosphate hydrolases"/>
    <property type="match status" value="1"/>
</dbReference>
<comment type="caution">
    <text evidence="1">The sequence shown here is derived from an EMBL/GenBank/DDBJ whole genome shotgun (WGS) entry which is preliminary data.</text>
</comment>
<dbReference type="EMBL" id="CAJOBJ010141585">
    <property type="protein sequence ID" value="CAF4765420.1"/>
    <property type="molecule type" value="Genomic_DNA"/>
</dbReference>
<dbReference type="Proteomes" id="UP000663824">
    <property type="component" value="Unassembled WGS sequence"/>
</dbReference>
<evidence type="ECO:0000313" key="5">
    <source>
        <dbReference type="Proteomes" id="UP000663824"/>
    </source>
</evidence>
<dbReference type="AlphaFoldDB" id="A0A816V0A9"/>
<organism evidence="1 5">
    <name type="scientific">Rotaria magnacalcarata</name>
    <dbReference type="NCBI Taxonomy" id="392030"/>
    <lineage>
        <taxon>Eukaryota</taxon>
        <taxon>Metazoa</taxon>
        <taxon>Spiralia</taxon>
        <taxon>Gnathifera</taxon>
        <taxon>Rotifera</taxon>
        <taxon>Eurotatoria</taxon>
        <taxon>Bdelloidea</taxon>
        <taxon>Philodinida</taxon>
        <taxon>Philodinidae</taxon>
        <taxon>Rotaria</taxon>
    </lineage>
</organism>
<protein>
    <submittedName>
        <fullName evidence="1">Uncharacterized protein</fullName>
    </submittedName>
</protein>
<accession>A0A816V0A9</accession>
<dbReference type="InterPro" id="IPR027417">
    <property type="entry name" value="P-loop_NTPase"/>
</dbReference>
<evidence type="ECO:0000313" key="1">
    <source>
        <dbReference type="EMBL" id="CAF2119988.1"/>
    </source>
</evidence>
<feature type="non-terminal residue" evidence="1">
    <location>
        <position position="1"/>
    </location>
</feature>
<dbReference type="EMBL" id="CAJOBI010200447">
    <property type="protein sequence ID" value="CAF4989988.1"/>
    <property type="molecule type" value="Genomic_DNA"/>
</dbReference>
<sequence length="40" mass="4327">RSSADQRKGRAGRTAPGHCIRLYRDDESGRLATCPVAVQA</sequence>
<reference evidence="1" key="1">
    <citation type="submission" date="2021-02" db="EMBL/GenBank/DDBJ databases">
        <authorList>
            <person name="Nowell W R."/>
        </authorList>
    </citation>
    <scope>NUCLEOTIDE SEQUENCE</scope>
</reference>
<dbReference type="Gene3D" id="3.40.50.300">
    <property type="entry name" value="P-loop containing nucleotide triphosphate hydrolases"/>
    <property type="match status" value="1"/>
</dbReference>
<dbReference type="EMBL" id="CAJOBJ010142113">
    <property type="protein sequence ID" value="CAF4767832.1"/>
    <property type="molecule type" value="Genomic_DNA"/>
</dbReference>
<proteinExistence type="predicted"/>
<name>A0A816V0A9_9BILA</name>
<dbReference type="EMBL" id="CAJNRE010013639">
    <property type="protein sequence ID" value="CAF2119988.1"/>
    <property type="molecule type" value="Genomic_DNA"/>
</dbReference>
<dbReference type="Proteomes" id="UP000681720">
    <property type="component" value="Unassembled WGS sequence"/>
</dbReference>
<evidence type="ECO:0000313" key="3">
    <source>
        <dbReference type="EMBL" id="CAF4767832.1"/>
    </source>
</evidence>
<evidence type="ECO:0000313" key="2">
    <source>
        <dbReference type="EMBL" id="CAF4765420.1"/>
    </source>
</evidence>
<dbReference type="Proteomes" id="UP000676336">
    <property type="component" value="Unassembled WGS sequence"/>
</dbReference>
<gene>
    <name evidence="2" type="ORF">GIL414_LOCUS45725</name>
    <name evidence="3" type="ORF">GIL414_LOCUS45823</name>
    <name evidence="1" type="ORF">MBJ925_LOCUS25724</name>
    <name evidence="4" type="ORF">SMN809_LOCUS56232</name>
</gene>